<dbReference type="SMART" id="SM00028">
    <property type="entry name" value="TPR"/>
    <property type="match status" value="16"/>
</dbReference>
<dbReference type="HOGENOM" id="CLU_009842_1_0_2"/>
<evidence type="ECO:0000313" key="5">
    <source>
        <dbReference type="Proteomes" id="UP000000391"/>
    </source>
</evidence>
<feature type="repeat" description="TPR" evidence="3">
    <location>
        <begin position="375"/>
        <end position="408"/>
    </location>
</feature>
<dbReference type="InterPro" id="IPR051685">
    <property type="entry name" value="Ycf3/AcsC/BcsC/TPR_MFPF"/>
</dbReference>
<keyword evidence="1" id="KW-0677">Repeat</keyword>
<organism evidence="4 5">
    <name type="scientific">Methanohalobium evestigatum (strain ATCC BAA-1072 / DSM 3721 / NBRC 107634 / OCM 161 / Z-7303)</name>
    <dbReference type="NCBI Taxonomy" id="644295"/>
    <lineage>
        <taxon>Archaea</taxon>
        <taxon>Methanobacteriati</taxon>
        <taxon>Methanobacteriota</taxon>
        <taxon>Stenosarchaea group</taxon>
        <taxon>Methanomicrobia</taxon>
        <taxon>Methanosarcinales</taxon>
        <taxon>Methanosarcinaceae</taxon>
        <taxon>Methanohalobium</taxon>
    </lineage>
</organism>
<feature type="repeat" description="TPR" evidence="3">
    <location>
        <begin position="720"/>
        <end position="753"/>
    </location>
</feature>
<dbReference type="PROSITE" id="PS50005">
    <property type="entry name" value="TPR"/>
    <property type="match status" value="5"/>
</dbReference>
<dbReference type="Pfam" id="PF07719">
    <property type="entry name" value="TPR_2"/>
    <property type="match status" value="1"/>
</dbReference>
<dbReference type="Pfam" id="PF13176">
    <property type="entry name" value="TPR_7"/>
    <property type="match status" value="1"/>
</dbReference>
<dbReference type="PANTHER" id="PTHR44943">
    <property type="entry name" value="CELLULOSE SYNTHASE OPERON PROTEIN C"/>
    <property type="match status" value="1"/>
</dbReference>
<proteinExistence type="predicted"/>
<dbReference type="STRING" id="644295.Metev_1230"/>
<dbReference type="SUPFAM" id="SSF48452">
    <property type="entry name" value="TPR-like"/>
    <property type="match status" value="4"/>
</dbReference>
<sequence>MFELNNKLPDKSVPFAEKLEDIENALEMENLDDDLKQRLLYFKIELYKSANDFQTANQIENSLSMSFDDEATWYYRAFIASLMGNHVTSLEYLNNIVKNNDEMKYWLLKAANLDFIGHYKEAVECCNKALKLKNDPGIQIKKGELLKKQGLFKKARIAYGKALENDNYKHDIELLKDYSHAYQMEGKVNEALKVIKRAKNLNLFDKETLHMQADMLAESGHRKEAVEVINMILEINPDDFEAAFMKLELLLIMKRYKEAENLVSYIFNSNPDTGDQWLYKAKILSTYGYYTEADEAINEAEKLNPVLANISLIKANHYSNLGEYDKAIDICSRALEVDEDVNTYSSRSEAYAKKGDLKNALRDINNAINLNDDVINFWNQRGEILWALGDLRGALESFRKALKIDDNDSTALKHGSKLLHNLGDHSEAVNLMDKYLSNYPEDVEILGLKGSSKAKTGNCEEGLKWVNKALKLKENYPDAWDIKSAIYTEMGKHEASLDAAEYGLFYDPENPELMYKKGCTLINLQRYEEAFDCINQALGKKEDVDMLVNKARLESLLGKIEDAVKTYNRAIELEPRYEALNAKVACLITLERFEEAMDIIDQVDPNYLNRFEFWMNKIMCFIKLNRYDEALECIDNFGNNVPDEIKEYMFQTLSETLDTDNVDQEDEPKLMLLKGAILFEFGKDGAVEVFYSVAEKWMDSNPKDALESLNRTLSINPDDVDALRMKADLHYNLSDYKKSLKTIDKALEIEGDNARLWLMRSYVLDSLGKTSDALESLEKAHNLSPDDNDVLNYKIIVEAKIGQ</sequence>
<evidence type="ECO:0000256" key="2">
    <source>
        <dbReference type="ARBA" id="ARBA00022803"/>
    </source>
</evidence>
<dbReference type="Proteomes" id="UP000000391">
    <property type="component" value="Chromosome"/>
</dbReference>
<keyword evidence="2 3" id="KW-0802">TPR repeat</keyword>
<dbReference type="Gene3D" id="1.25.40.10">
    <property type="entry name" value="Tetratricopeptide repeat domain"/>
    <property type="match status" value="5"/>
</dbReference>
<dbReference type="PANTHER" id="PTHR44943:SF4">
    <property type="entry name" value="TPR REPEAT-CONTAINING PROTEIN MJ0798"/>
    <property type="match status" value="1"/>
</dbReference>
<dbReference type="AlphaFoldDB" id="D7E7M9"/>
<reference evidence="4 5" key="1">
    <citation type="submission" date="2010-06" db="EMBL/GenBank/DDBJ databases">
        <title>Complete sequence chromosome of Methanohalobium evestigatum Z-7303.</title>
        <authorList>
            <consortium name="US DOE Joint Genome Institute"/>
            <person name="Lucas S."/>
            <person name="Copeland A."/>
            <person name="Lapidus A."/>
            <person name="Cheng J.-F."/>
            <person name="Bruce D."/>
            <person name="Goodwin L."/>
            <person name="Pitluck S."/>
            <person name="Saunders E."/>
            <person name="Detter J.C."/>
            <person name="Han C."/>
            <person name="Tapia R."/>
            <person name="Land M."/>
            <person name="Hauser L."/>
            <person name="Kyrpides N."/>
            <person name="Mikhailova N."/>
            <person name="Sieprawska-Lupa M."/>
            <person name="Whitman W.B."/>
            <person name="Anderson I."/>
            <person name="Woyke T."/>
        </authorList>
    </citation>
    <scope>NUCLEOTIDE SEQUENCE [LARGE SCALE GENOMIC DNA]</scope>
    <source>
        <strain evidence="5">ATCC BAA-1072 / DSM 3721 / NBRC 107634 / OCM 161 / Z-7303</strain>
    </source>
</reference>
<evidence type="ECO:0000313" key="4">
    <source>
        <dbReference type="EMBL" id="ADI74102.1"/>
    </source>
</evidence>
<dbReference type="EMBL" id="CP002069">
    <property type="protein sequence ID" value="ADI74102.1"/>
    <property type="molecule type" value="Genomic_DNA"/>
</dbReference>
<dbReference type="InterPro" id="IPR011990">
    <property type="entry name" value="TPR-like_helical_dom_sf"/>
</dbReference>
<protein>
    <submittedName>
        <fullName evidence="4">Tetratricopeptide TPR_2 repeat protein</fullName>
    </submittedName>
</protein>
<dbReference type="Pfam" id="PF14559">
    <property type="entry name" value="TPR_19"/>
    <property type="match status" value="1"/>
</dbReference>
<keyword evidence="5" id="KW-1185">Reference proteome</keyword>
<accession>D7E7M9</accession>
<name>D7E7M9_METEZ</name>
<dbReference type="InterPro" id="IPR013105">
    <property type="entry name" value="TPR_2"/>
</dbReference>
<dbReference type="InterPro" id="IPR019734">
    <property type="entry name" value="TPR_rpt"/>
</dbReference>
<feature type="repeat" description="TPR" evidence="3">
    <location>
        <begin position="544"/>
        <end position="577"/>
    </location>
</feature>
<feature type="repeat" description="TPR" evidence="3">
    <location>
        <begin position="341"/>
        <end position="374"/>
    </location>
</feature>
<evidence type="ECO:0000256" key="1">
    <source>
        <dbReference type="ARBA" id="ARBA00022737"/>
    </source>
</evidence>
<feature type="repeat" description="TPR" evidence="3">
    <location>
        <begin position="754"/>
        <end position="787"/>
    </location>
</feature>
<dbReference type="KEGG" id="mev:Metev_1230"/>
<dbReference type="Pfam" id="PF13181">
    <property type="entry name" value="TPR_8"/>
    <property type="match status" value="3"/>
</dbReference>
<evidence type="ECO:0000256" key="3">
    <source>
        <dbReference type="PROSITE-ProRule" id="PRU00339"/>
    </source>
</evidence>
<gene>
    <name evidence="4" type="ordered locus">Metev_1230</name>
</gene>